<feature type="region of interest" description="Disordered" evidence="1">
    <location>
        <begin position="1"/>
        <end position="26"/>
    </location>
</feature>
<feature type="compositionally biased region" description="Low complexity" evidence="1">
    <location>
        <begin position="234"/>
        <end position="243"/>
    </location>
</feature>
<feature type="transmembrane region" description="Helical" evidence="2">
    <location>
        <begin position="33"/>
        <end position="51"/>
    </location>
</feature>
<dbReference type="AlphaFoldDB" id="A0A6A6XKI2"/>
<feature type="compositionally biased region" description="Polar residues" evidence="1">
    <location>
        <begin position="1"/>
        <end position="12"/>
    </location>
</feature>
<keyword evidence="4" id="KW-1185">Reference proteome</keyword>
<reference evidence="3" key="1">
    <citation type="journal article" date="2020" name="Stud. Mycol.">
        <title>101 Dothideomycetes genomes: a test case for predicting lifestyles and emergence of pathogens.</title>
        <authorList>
            <person name="Haridas S."/>
            <person name="Albert R."/>
            <person name="Binder M."/>
            <person name="Bloem J."/>
            <person name="Labutti K."/>
            <person name="Salamov A."/>
            <person name="Andreopoulos B."/>
            <person name="Baker S."/>
            <person name="Barry K."/>
            <person name="Bills G."/>
            <person name="Bluhm B."/>
            <person name="Cannon C."/>
            <person name="Castanera R."/>
            <person name="Culley D."/>
            <person name="Daum C."/>
            <person name="Ezra D."/>
            <person name="Gonzalez J."/>
            <person name="Henrissat B."/>
            <person name="Kuo A."/>
            <person name="Liang C."/>
            <person name="Lipzen A."/>
            <person name="Lutzoni F."/>
            <person name="Magnuson J."/>
            <person name="Mondo S."/>
            <person name="Nolan M."/>
            <person name="Ohm R."/>
            <person name="Pangilinan J."/>
            <person name="Park H.-J."/>
            <person name="Ramirez L."/>
            <person name="Alfaro M."/>
            <person name="Sun H."/>
            <person name="Tritt A."/>
            <person name="Yoshinaga Y."/>
            <person name="Zwiers L.-H."/>
            <person name="Turgeon B."/>
            <person name="Goodwin S."/>
            <person name="Spatafora J."/>
            <person name="Crous P."/>
            <person name="Grigoriev I."/>
        </authorList>
    </citation>
    <scope>NUCLEOTIDE SEQUENCE</scope>
    <source>
        <strain evidence="3">CBS 109.77</strain>
    </source>
</reference>
<accession>A0A6A6XKI2</accession>
<feature type="compositionally biased region" description="Low complexity" evidence="1">
    <location>
        <begin position="152"/>
        <end position="166"/>
    </location>
</feature>
<dbReference type="Proteomes" id="UP000799757">
    <property type="component" value="Unassembled WGS sequence"/>
</dbReference>
<keyword evidence="2" id="KW-1133">Transmembrane helix</keyword>
<feature type="compositionally biased region" description="Basic and acidic residues" evidence="1">
    <location>
        <begin position="264"/>
        <end position="273"/>
    </location>
</feature>
<organism evidence="3 4">
    <name type="scientific">Melanomma pulvis-pyrius CBS 109.77</name>
    <dbReference type="NCBI Taxonomy" id="1314802"/>
    <lineage>
        <taxon>Eukaryota</taxon>
        <taxon>Fungi</taxon>
        <taxon>Dikarya</taxon>
        <taxon>Ascomycota</taxon>
        <taxon>Pezizomycotina</taxon>
        <taxon>Dothideomycetes</taxon>
        <taxon>Pleosporomycetidae</taxon>
        <taxon>Pleosporales</taxon>
        <taxon>Melanommataceae</taxon>
        <taxon>Melanomma</taxon>
    </lineage>
</organism>
<feature type="region of interest" description="Disordered" evidence="1">
    <location>
        <begin position="219"/>
        <end position="293"/>
    </location>
</feature>
<gene>
    <name evidence="3" type="ORF">K505DRAFT_335045</name>
</gene>
<evidence type="ECO:0000256" key="1">
    <source>
        <dbReference type="SAM" id="MobiDB-lite"/>
    </source>
</evidence>
<keyword evidence="2" id="KW-0812">Transmembrane</keyword>
<feature type="compositionally biased region" description="Acidic residues" evidence="1">
    <location>
        <begin position="219"/>
        <end position="233"/>
    </location>
</feature>
<name>A0A6A6XKI2_9PLEO</name>
<sequence>MLRGSGSNSTVGSEREKVGNDWGVRGGRTSYTAARDGLVLLVVVVVVVLVWPQTPDWPGQRTKVELLGVSGSQPEATTFLRPASHQSAMGSLRGKRQAQVATWTAAANQQGDPFCWVIGRPKLVLFVLQRATRGGAQFAAAERRRFRKQGGAEEAGPGQRGGARAAWRIQEQRRGWGDKDDSSRADEPGLEGIVANLGRRHVVEACLVAGVYCASVVEEPQEDQGEEQQEEQGEQQQGEQQGEQQREQQGERREQEANGFGCKAGRDKMERHAARLSAPSKVQADDEYDDDDDFFFAPIEQPVCEMP</sequence>
<evidence type="ECO:0000313" key="4">
    <source>
        <dbReference type="Proteomes" id="UP000799757"/>
    </source>
</evidence>
<feature type="region of interest" description="Disordered" evidence="1">
    <location>
        <begin position="148"/>
        <end position="187"/>
    </location>
</feature>
<proteinExistence type="predicted"/>
<dbReference type="EMBL" id="MU001827">
    <property type="protein sequence ID" value="KAF2796583.1"/>
    <property type="molecule type" value="Genomic_DNA"/>
</dbReference>
<evidence type="ECO:0000256" key="2">
    <source>
        <dbReference type="SAM" id="Phobius"/>
    </source>
</evidence>
<feature type="compositionally biased region" description="Basic and acidic residues" evidence="1">
    <location>
        <begin position="170"/>
        <end position="187"/>
    </location>
</feature>
<evidence type="ECO:0000313" key="3">
    <source>
        <dbReference type="EMBL" id="KAF2796583.1"/>
    </source>
</evidence>
<protein>
    <submittedName>
        <fullName evidence="3">Uncharacterized protein</fullName>
    </submittedName>
</protein>
<keyword evidence="2" id="KW-0472">Membrane</keyword>
<feature type="compositionally biased region" description="Basic and acidic residues" evidence="1">
    <location>
        <begin position="244"/>
        <end position="256"/>
    </location>
</feature>